<dbReference type="Pfam" id="PF19087">
    <property type="entry name" value="DUF5776"/>
    <property type="match status" value="2"/>
</dbReference>
<protein>
    <submittedName>
        <fullName evidence="3">Lyzozyme M1 (1,4-beta-N-acetylmuramidase)</fullName>
    </submittedName>
</protein>
<accession>A0A0R2F7P3</accession>
<dbReference type="InterPro" id="IPR044081">
    <property type="entry name" value="DUF5776"/>
</dbReference>
<dbReference type="InterPro" id="IPR017853">
    <property type="entry name" value="GH"/>
</dbReference>
<dbReference type="Proteomes" id="UP000051442">
    <property type="component" value="Unassembled WGS sequence"/>
</dbReference>
<dbReference type="AlphaFoldDB" id="A0A0R2F7P3"/>
<dbReference type="Gene3D" id="3.20.20.80">
    <property type="entry name" value="Glycosidases"/>
    <property type="match status" value="1"/>
</dbReference>
<evidence type="ECO:0000313" key="4">
    <source>
        <dbReference type="Proteomes" id="UP000051442"/>
    </source>
</evidence>
<organism evidence="3 4">
    <name type="scientific">Secundilactobacillus similis DSM 23365 = JCM 2765</name>
    <dbReference type="NCBI Taxonomy" id="1423804"/>
    <lineage>
        <taxon>Bacteria</taxon>
        <taxon>Bacillati</taxon>
        <taxon>Bacillota</taxon>
        <taxon>Bacilli</taxon>
        <taxon>Lactobacillales</taxon>
        <taxon>Lactobacillaceae</taxon>
        <taxon>Secundilactobacillus</taxon>
    </lineage>
</organism>
<sequence length="354" mass="38765">MVDISNNNGAISTTTFKAMKAKGVKAVIAKVSEGTYFQDGLAKANLARAKSVGLVIHAYHFARFTTVAGAQAEARFAVNCAKAAGLPIGHVLVCDFESYNRGWAQNNATTKAFAEIVKAAGYRYDLYTMGSWVSSVSINNSGRAGWIANYPYSATGKRYYSDYNSWQWTSSATFLGSGSRFDVSVNWSDFYFAGGATVLKPKNTGTYFDWTPAWIYPKYQVAAYKTASAVGSGKGAVKTYKPKTQLHVKRLVKSGSSKVTRFELTNGLYITASKDYINNLYYTNAKKHVKVVKSVRGTGKYTSKKFDDKYLKQKYVAGTEFDVAKVVAVGEVSRLLLADGTYISGNKLINKFIA</sequence>
<reference evidence="3 4" key="1">
    <citation type="journal article" date="2015" name="Genome Announc.">
        <title>Expanding the biotechnology potential of lactobacilli through comparative genomics of 213 strains and associated genera.</title>
        <authorList>
            <person name="Sun Z."/>
            <person name="Harris H.M."/>
            <person name="McCann A."/>
            <person name="Guo C."/>
            <person name="Argimon S."/>
            <person name="Zhang W."/>
            <person name="Yang X."/>
            <person name="Jeffery I.B."/>
            <person name="Cooney J.C."/>
            <person name="Kagawa T.F."/>
            <person name="Liu W."/>
            <person name="Song Y."/>
            <person name="Salvetti E."/>
            <person name="Wrobel A."/>
            <person name="Rasinkangas P."/>
            <person name="Parkhill J."/>
            <person name="Rea M.C."/>
            <person name="O'Sullivan O."/>
            <person name="Ritari J."/>
            <person name="Douillard F.P."/>
            <person name="Paul Ross R."/>
            <person name="Yang R."/>
            <person name="Briner A.E."/>
            <person name="Felis G.E."/>
            <person name="de Vos W.M."/>
            <person name="Barrangou R."/>
            <person name="Klaenhammer T.R."/>
            <person name="Caufield P.W."/>
            <person name="Cui Y."/>
            <person name="Zhang H."/>
            <person name="O'Toole P.W."/>
        </authorList>
    </citation>
    <scope>NUCLEOTIDE SEQUENCE [LARGE SCALE GENOMIC DNA]</scope>
    <source>
        <strain evidence="3 4">DSM 23365</strain>
    </source>
</reference>
<feature type="domain" description="DUF5776" evidence="2">
    <location>
        <begin position="207"/>
        <end position="277"/>
    </location>
</feature>
<dbReference type="STRING" id="1423804.FD14_GL001468"/>
<comment type="caution">
    <text evidence="3">The sequence shown here is derived from an EMBL/GenBank/DDBJ whole genome shotgun (WGS) entry which is preliminary data.</text>
</comment>
<feature type="domain" description="DUF5776" evidence="2">
    <location>
        <begin position="281"/>
        <end position="347"/>
    </location>
</feature>
<dbReference type="InterPro" id="IPR002053">
    <property type="entry name" value="Glyco_hydro_25"/>
</dbReference>
<dbReference type="PANTHER" id="PTHR34135">
    <property type="entry name" value="LYSOZYME"/>
    <property type="match status" value="1"/>
</dbReference>
<gene>
    <name evidence="3" type="ORF">FD14_GL001468</name>
</gene>
<dbReference type="GO" id="GO:0003796">
    <property type="term" value="F:lysozyme activity"/>
    <property type="evidence" value="ECO:0007669"/>
    <property type="project" value="InterPro"/>
</dbReference>
<proteinExistence type="inferred from homology"/>
<dbReference type="Pfam" id="PF01183">
    <property type="entry name" value="Glyco_hydro_25"/>
    <property type="match status" value="1"/>
</dbReference>
<dbReference type="GO" id="GO:0009253">
    <property type="term" value="P:peptidoglycan catabolic process"/>
    <property type="evidence" value="ECO:0007669"/>
    <property type="project" value="InterPro"/>
</dbReference>
<dbReference type="SUPFAM" id="SSF51445">
    <property type="entry name" value="(Trans)glycosidases"/>
    <property type="match status" value="1"/>
</dbReference>
<comment type="similarity">
    <text evidence="1">Belongs to the glycosyl hydrolase 25 family.</text>
</comment>
<evidence type="ECO:0000313" key="3">
    <source>
        <dbReference type="EMBL" id="KRN20676.1"/>
    </source>
</evidence>
<dbReference type="PANTHER" id="PTHR34135:SF2">
    <property type="entry name" value="LYSOZYME"/>
    <property type="match status" value="1"/>
</dbReference>
<dbReference type="PROSITE" id="PS51904">
    <property type="entry name" value="GLYCOSYL_HYDROL_F25_2"/>
    <property type="match status" value="1"/>
</dbReference>
<name>A0A0R2F7P3_9LACO</name>
<keyword evidence="4" id="KW-1185">Reference proteome</keyword>
<evidence type="ECO:0000259" key="2">
    <source>
        <dbReference type="Pfam" id="PF19087"/>
    </source>
</evidence>
<dbReference type="PATRIC" id="fig|1423804.4.peg.1591"/>
<dbReference type="GO" id="GO:0016052">
    <property type="term" value="P:carbohydrate catabolic process"/>
    <property type="evidence" value="ECO:0007669"/>
    <property type="project" value="TreeGrafter"/>
</dbReference>
<evidence type="ECO:0000256" key="1">
    <source>
        <dbReference type="ARBA" id="ARBA00010646"/>
    </source>
</evidence>
<dbReference type="EMBL" id="AYZM01000131">
    <property type="protein sequence ID" value="KRN20676.1"/>
    <property type="molecule type" value="Genomic_DNA"/>
</dbReference>
<dbReference type="GO" id="GO:0016998">
    <property type="term" value="P:cell wall macromolecule catabolic process"/>
    <property type="evidence" value="ECO:0007669"/>
    <property type="project" value="InterPro"/>
</dbReference>